<reference evidence="2 3" key="1">
    <citation type="submission" date="2024-01" db="EMBL/GenBank/DDBJ databases">
        <authorList>
            <person name="Allen C."/>
            <person name="Tagirdzhanova G."/>
        </authorList>
    </citation>
    <scope>NUCLEOTIDE SEQUENCE [LARGE SCALE GENOMIC DNA]</scope>
</reference>
<feature type="region of interest" description="Disordered" evidence="1">
    <location>
        <begin position="231"/>
        <end position="282"/>
    </location>
</feature>
<keyword evidence="3" id="KW-1185">Reference proteome</keyword>
<evidence type="ECO:0000313" key="3">
    <source>
        <dbReference type="Proteomes" id="UP001642405"/>
    </source>
</evidence>
<comment type="caution">
    <text evidence="2">The sequence shown here is derived from an EMBL/GenBank/DDBJ whole genome shotgun (WGS) entry which is preliminary data.</text>
</comment>
<sequence length="282" mass="30478">MDDADVDMYDAPPAGADHDGGQSEAGTVVTAVTAVTVPSAASDAPSTASRPRLSGHHILHRRKSVYDAVAGRVRTREPRPLKWPGQPLKYRNTMLAPEEALFRAANAPERYEETDTYFAHENLEDGVLPPSDLVKAVHHYTSHYYEALARRQGMLPGVLQRADLAAAGGLLLKKERPKENKGEEQGEHMDGQRQKPKRLVDERSMDETALLAFGILLEEAGREVLGADGALVFTEAEEGEGEKGEKEEQDGENGQNNATAKKSGPGGKKRAGKKTGASGQHP</sequence>
<accession>A0ABP0CJE4</accession>
<feature type="compositionally biased region" description="Basic and acidic residues" evidence="1">
    <location>
        <begin position="172"/>
        <end position="202"/>
    </location>
</feature>
<name>A0ABP0CJE4_9PEZI</name>
<organism evidence="2 3">
    <name type="scientific">Sporothrix curviconia</name>
    <dbReference type="NCBI Taxonomy" id="1260050"/>
    <lineage>
        <taxon>Eukaryota</taxon>
        <taxon>Fungi</taxon>
        <taxon>Dikarya</taxon>
        <taxon>Ascomycota</taxon>
        <taxon>Pezizomycotina</taxon>
        <taxon>Sordariomycetes</taxon>
        <taxon>Sordariomycetidae</taxon>
        <taxon>Ophiostomatales</taxon>
        <taxon>Ophiostomataceae</taxon>
        <taxon>Sporothrix</taxon>
    </lineage>
</organism>
<evidence type="ECO:0000313" key="2">
    <source>
        <dbReference type="EMBL" id="CAK7231978.1"/>
    </source>
</evidence>
<feature type="region of interest" description="Disordered" evidence="1">
    <location>
        <begin position="170"/>
        <end position="202"/>
    </location>
</feature>
<dbReference type="EMBL" id="CAWUHB010000061">
    <property type="protein sequence ID" value="CAK7231978.1"/>
    <property type="molecule type" value="Genomic_DNA"/>
</dbReference>
<dbReference type="PANTHER" id="PTHR28054">
    <property type="entry name" value="RNA POLYMERASE I-SPECIFIC TRANSCRIPTION INITIATION FACTOR RRN10"/>
    <property type="match status" value="1"/>
</dbReference>
<dbReference type="Proteomes" id="UP001642405">
    <property type="component" value="Unassembled WGS sequence"/>
</dbReference>
<gene>
    <name evidence="2" type="ORF">SCUCBS95973_008106</name>
</gene>
<protein>
    <submittedName>
        <fullName evidence="2">Uncharacterized protein</fullName>
    </submittedName>
</protein>
<dbReference type="InterPro" id="IPR022793">
    <property type="entry name" value="Rrn10"/>
</dbReference>
<feature type="region of interest" description="Disordered" evidence="1">
    <location>
        <begin position="1"/>
        <end position="26"/>
    </location>
</feature>
<proteinExistence type="predicted"/>
<feature type="compositionally biased region" description="Low complexity" evidence="1">
    <location>
        <begin position="252"/>
        <end position="263"/>
    </location>
</feature>
<evidence type="ECO:0000256" key="1">
    <source>
        <dbReference type="SAM" id="MobiDB-lite"/>
    </source>
</evidence>
<dbReference type="PANTHER" id="PTHR28054:SF1">
    <property type="entry name" value="RNA POLYMERASE I-SPECIFIC TRANSCRIPTION INITIATION FACTOR RRN10"/>
    <property type="match status" value="1"/>
</dbReference>